<evidence type="ECO:0000256" key="1">
    <source>
        <dbReference type="ARBA" id="ARBA00004123"/>
    </source>
</evidence>
<keyword evidence="5" id="KW-0539">Nucleus</keyword>
<evidence type="ECO:0000256" key="3">
    <source>
        <dbReference type="ARBA" id="ARBA00022737"/>
    </source>
</evidence>
<dbReference type="InterPro" id="IPR013180">
    <property type="entry name" value="CTNNBL1_N"/>
</dbReference>
<evidence type="ECO:0000256" key="6">
    <source>
        <dbReference type="SAM" id="MobiDB-lite"/>
    </source>
</evidence>
<dbReference type="EMBL" id="KQ085884">
    <property type="protein sequence ID" value="KLO19793.1"/>
    <property type="molecule type" value="Genomic_DNA"/>
</dbReference>
<dbReference type="InterPro" id="IPR039678">
    <property type="entry name" value="CTNNBL1"/>
</dbReference>
<feature type="region of interest" description="Disordered" evidence="6">
    <location>
        <begin position="42"/>
        <end position="91"/>
    </location>
</feature>
<evidence type="ECO:0000256" key="5">
    <source>
        <dbReference type="ARBA" id="ARBA00023242"/>
    </source>
</evidence>
<dbReference type="Pfam" id="PF08216">
    <property type="entry name" value="CTNNBL"/>
    <property type="match status" value="1"/>
</dbReference>
<protein>
    <submittedName>
        <fullName evidence="8">DUF1716-domain-containing protein</fullName>
    </submittedName>
</protein>
<dbReference type="InParanoid" id="A0A0H2SDF6"/>
<dbReference type="GO" id="GO:0005681">
    <property type="term" value="C:spliceosomal complex"/>
    <property type="evidence" value="ECO:0007669"/>
    <property type="project" value="TreeGrafter"/>
</dbReference>
<sequence>MNVDDIFKAPKVPMGGNKRRMPDAPTPEMLKRMKMDISAKPVNGSEEMMPPPSANGMSAKAKGKSRAVTVEDERDDDAMDEDTDFAPGNDADYYVEEDDEGRFFGGGLTSEQKTILSIFEKAGGEGEDGGAAADDRDELNITAVRRMLLRFERAADKNQDQRSKYPDDPSKFIDSEADLDSAIKSLLPLAQSPALAYPELIKSGAVAKLIGLMSHENADIMIDVVQLIHELLDEDAAAGDEDDDDDEGEGREGAVKALVDALLEYSILELLVDNLPRLNENEEADRQGVFDLLGIFESMIGINPQLSTHLVSKTTILPWLLKRIAAKNHDGNRGYAAEIIPILVDNRENKLALGKIDGIETILKVLSQYRRRNPSDADETEFMENVFDALCAALTEPENKKLFLDAEGVDLMVLMMKDKKDSASQCIKVLDFAMSGAAGTTCCETFVEALGLKTLFSAFMGKAGKKSKGSTSNPASAISDETGHILGVLSSLFTNLPSESVARTRLLAKFVENDYEKVDRLLDVRESAVGRLKAVDKEIDVEKKEMLAEGEEIGEVEQDRWYLRRLDGGLYTLQTVDYILAWVCMEDDGILAHAQQMMSRRGRSVKDVVEVLKVFRDNVDESDESASSGTAAAADDASPPQREILGGLIGFLESVP</sequence>
<dbReference type="AlphaFoldDB" id="A0A0H2SDF6"/>
<dbReference type="InterPro" id="IPR016024">
    <property type="entry name" value="ARM-type_fold"/>
</dbReference>
<proteinExistence type="predicted"/>
<feature type="domain" description="Beta-catenin-like protein 1 N-terminal" evidence="7">
    <location>
        <begin position="108"/>
        <end position="225"/>
    </location>
</feature>
<dbReference type="GO" id="GO:0010467">
    <property type="term" value="P:gene expression"/>
    <property type="evidence" value="ECO:0007669"/>
    <property type="project" value="UniProtKB-ARBA"/>
</dbReference>
<dbReference type="Proteomes" id="UP000053477">
    <property type="component" value="Unassembled WGS sequence"/>
</dbReference>
<dbReference type="FunCoup" id="A0A0H2SDF6">
    <property type="interactions" value="703"/>
</dbReference>
<dbReference type="FunFam" id="1.25.10.10:FF:001136">
    <property type="entry name" value="Beta-catenin-like protein 1"/>
    <property type="match status" value="1"/>
</dbReference>
<dbReference type="SUPFAM" id="SSF48371">
    <property type="entry name" value="ARM repeat"/>
    <property type="match status" value="1"/>
</dbReference>
<keyword evidence="3" id="KW-0677">Repeat</keyword>
<feature type="compositionally biased region" description="Acidic residues" evidence="6">
    <location>
        <begin position="70"/>
        <end position="84"/>
    </location>
</feature>
<dbReference type="SMART" id="SM01156">
    <property type="entry name" value="DUF1716"/>
    <property type="match status" value="1"/>
</dbReference>
<dbReference type="OrthoDB" id="1898821at2759"/>
<name>A0A0H2SDF6_9AGAM</name>
<accession>A0A0H2SDF6</accession>
<keyword evidence="4" id="KW-0175">Coiled coil</keyword>
<feature type="region of interest" description="Disordered" evidence="6">
    <location>
        <begin position="622"/>
        <end position="641"/>
    </location>
</feature>
<dbReference type="PANTHER" id="PTHR14978">
    <property type="entry name" value="BETA-CATENIN-LIKE PROTEIN 1 NUCLEAR ASSOCIATED PROTEIN"/>
    <property type="match status" value="1"/>
</dbReference>
<feature type="region of interest" description="Disordered" evidence="6">
    <location>
        <begin position="1"/>
        <end position="28"/>
    </location>
</feature>
<dbReference type="InterPro" id="IPR011989">
    <property type="entry name" value="ARM-like"/>
</dbReference>
<evidence type="ECO:0000313" key="9">
    <source>
        <dbReference type="Proteomes" id="UP000053477"/>
    </source>
</evidence>
<evidence type="ECO:0000313" key="8">
    <source>
        <dbReference type="EMBL" id="KLO19793.1"/>
    </source>
</evidence>
<keyword evidence="2" id="KW-0597">Phosphoprotein</keyword>
<dbReference type="STRING" id="27342.A0A0H2SDF6"/>
<organism evidence="8 9">
    <name type="scientific">Schizopora paradoxa</name>
    <dbReference type="NCBI Taxonomy" id="27342"/>
    <lineage>
        <taxon>Eukaryota</taxon>
        <taxon>Fungi</taxon>
        <taxon>Dikarya</taxon>
        <taxon>Basidiomycota</taxon>
        <taxon>Agaricomycotina</taxon>
        <taxon>Agaricomycetes</taxon>
        <taxon>Hymenochaetales</taxon>
        <taxon>Schizoporaceae</taxon>
        <taxon>Schizopora</taxon>
    </lineage>
</organism>
<feature type="compositionally biased region" description="Low complexity" evidence="6">
    <location>
        <begin position="625"/>
        <end position="638"/>
    </location>
</feature>
<comment type="subcellular location">
    <subcellularLocation>
        <location evidence="1">Nucleus</location>
    </subcellularLocation>
</comment>
<dbReference type="PANTHER" id="PTHR14978:SF0">
    <property type="entry name" value="BETA-CATENIN-LIKE PROTEIN 1"/>
    <property type="match status" value="1"/>
</dbReference>
<evidence type="ECO:0000259" key="7">
    <source>
        <dbReference type="SMART" id="SM01156"/>
    </source>
</evidence>
<evidence type="ECO:0000256" key="2">
    <source>
        <dbReference type="ARBA" id="ARBA00022553"/>
    </source>
</evidence>
<keyword evidence="9" id="KW-1185">Reference proteome</keyword>
<reference evidence="8 9" key="1">
    <citation type="submission" date="2015-04" db="EMBL/GenBank/DDBJ databases">
        <title>Complete genome sequence of Schizopora paradoxa KUC8140, a cosmopolitan wood degrader in East Asia.</title>
        <authorList>
            <consortium name="DOE Joint Genome Institute"/>
            <person name="Min B."/>
            <person name="Park H."/>
            <person name="Jang Y."/>
            <person name="Kim J.-J."/>
            <person name="Kim K.H."/>
            <person name="Pangilinan J."/>
            <person name="Lipzen A."/>
            <person name="Riley R."/>
            <person name="Grigoriev I.V."/>
            <person name="Spatafora J.W."/>
            <person name="Choi I.-G."/>
        </authorList>
    </citation>
    <scope>NUCLEOTIDE SEQUENCE [LARGE SCALE GENOMIC DNA]</scope>
    <source>
        <strain evidence="8 9">KUC8140</strain>
    </source>
</reference>
<dbReference type="Gene3D" id="1.25.10.10">
    <property type="entry name" value="Leucine-rich Repeat Variant"/>
    <property type="match status" value="1"/>
</dbReference>
<evidence type="ECO:0000256" key="4">
    <source>
        <dbReference type="ARBA" id="ARBA00023054"/>
    </source>
</evidence>
<gene>
    <name evidence="8" type="ORF">SCHPADRAFT_898367</name>
</gene>